<feature type="domain" description="CHAT" evidence="3">
    <location>
        <begin position="594"/>
        <end position="855"/>
    </location>
</feature>
<name>A0ABP3TQU3_9FLAO</name>
<dbReference type="RefSeq" id="WP_343911326.1">
    <property type="nucleotide sequence ID" value="NZ_BAAAGE010000001.1"/>
</dbReference>
<evidence type="ECO:0000313" key="4">
    <source>
        <dbReference type="EMBL" id="GAA0716062.1"/>
    </source>
</evidence>
<dbReference type="Gene3D" id="1.25.40.10">
    <property type="entry name" value="Tetratricopeptide repeat domain"/>
    <property type="match status" value="2"/>
</dbReference>
<dbReference type="Proteomes" id="UP001501758">
    <property type="component" value="Unassembled WGS sequence"/>
</dbReference>
<feature type="transmembrane region" description="Helical" evidence="2">
    <location>
        <begin position="865"/>
        <end position="883"/>
    </location>
</feature>
<evidence type="ECO:0000259" key="3">
    <source>
        <dbReference type="Pfam" id="PF12770"/>
    </source>
</evidence>
<keyword evidence="2" id="KW-0812">Transmembrane</keyword>
<dbReference type="PROSITE" id="PS50005">
    <property type="entry name" value="TPR"/>
    <property type="match status" value="1"/>
</dbReference>
<sequence>MSGQNSYEEFVKLKKDKRVVREIESDRFLHFAKDTAHIIEMAHFFSVQWYNKKKYDLAIKYAKIEIRHFNDQQKKSAFYENALYNLGRFYFKNREFGKGVHCFKTVIEANITQIKVAKSYDELGKYYRRKGELYKAWDYSKKGIYLLETKVNKNYSLESSLLSLYINTTIICNELDTKTSTKHGIELLKKADSLIESNQRLLFANKFYSFNVTYANLYANSYLNDFSKAKYHYTKNLQRGIKENDSSVISNSYVNLGELYYRHQKDSALFYLQSSLQFNSNDKIRKAESYRNISDYYREKGNYKLALKNIETSLSWSFGQNGNITSDIPSQYQLFETGDRRDVFKAIKIKINILFQLYKKTKDSKYLKEVIHTVTISDRLVTVILENSFEINTKLLWRKEASDAYVKGVRAACLLEDKDVMFHFMEKNKALLLIQSIKENTVQYDLPKELLDKRLALKESILNLEDNINQNQDVYTKEKDSLFELKKIYQAFNDSLYKVNPKYFDEKLRIEQISLSEVKKNLDPNTVIIEYALDEQNNEEKNIFGLVITSRNTFSFEVKNTNDLLIKLEQYRSLISRPLKKKKELNAFREVSYLLYQQLFPGEHLKKLIKNKHLLCIPDVTMQNIPFEAFNVSKESLEYLIEQNDISYAYSASFLEYNSKTRRNTNTDFIGFAPIQFSNANLSELSTTEKEVLSISAVVKGETYLLDQASKEMFMKKSEEARIIHLATHANSGEKPEIYFFNDTIKLHELYTYKNNSDLVVLSACQTNLGKINKGEGVFSLARGFFYSGANTVVSSLWNVNDTSTSNIMKDFYEDLSTSSSKVTALSNAKRKYLKEHSLSEVSPYYWASFVLIGDTNQIFENNFIYYYIVGLLVLIFFIFIFFKKKG</sequence>
<feature type="repeat" description="TPR" evidence="1">
    <location>
        <begin position="80"/>
        <end position="113"/>
    </location>
</feature>
<dbReference type="EMBL" id="BAAAGE010000001">
    <property type="protein sequence ID" value="GAA0716062.1"/>
    <property type="molecule type" value="Genomic_DNA"/>
</dbReference>
<keyword evidence="1" id="KW-0802">TPR repeat</keyword>
<keyword evidence="5" id="KW-1185">Reference proteome</keyword>
<protein>
    <recommendedName>
        <fullName evidence="3">CHAT domain-containing protein</fullName>
    </recommendedName>
</protein>
<evidence type="ECO:0000256" key="2">
    <source>
        <dbReference type="SAM" id="Phobius"/>
    </source>
</evidence>
<gene>
    <name evidence="4" type="ORF">GCM10009430_11350</name>
</gene>
<reference evidence="5" key="1">
    <citation type="journal article" date="2019" name="Int. J. Syst. Evol. Microbiol.">
        <title>The Global Catalogue of Microorganisms (GCM) 10K type strain sequencing project: providing services to taxonomists for standard genome sequencing and annotation.</title>
        <authorList>
            <consortium name="The Broad Institute Genomics Platform"/>
            <consortium name="The Broad Institute Genome Sequencing Center for Infectious Disease"/>
            <person name="Wu L."/>
            <person name="Ma J."/>
        </authorList>
    </citation>
    <scope>NUCLEOTIDE SEQUENCE [LARGE SCALE GENOMIC DNA]</scope>
    <source>
        <strain evidence="5">JCM 15974</strain>
    </source>
</reference>
<dbReference type="Pfam" id="PF12770">
    <property type="entry name" value="CHAT"/>
    <property type="match status" value="1"/>
</dbReference>
<dbReference type="SMART" id="SM00028">
    <property type="entry name" value="TPR"/>
    <property type="match status" value="3"/>
</dbReference>
<dbReference type="SUPFAM" id="SSF48452">
    <property type="entry name" value="TPR-like"/>
    <property type="match status" value="2"/>
</dbReference>
<keyword evidence="2" id="KW-0472">Membrane</keyword>
<dbReference type="PANTHER" id="PTHR10098">
    <property type="entry name" value="RAPSYN-RELATED"/>
    <property type="match status" value="1"/>
</dbReference>
<accession>A0ABP3TQU3</accession>
<dbReference type="InterPro" id="IPR024983">
    <property type="entry name" value="CHAT_dom"/>
</dbReference>
<keyword evidence="2" id="KW-1133">Transmembrane helix</keyword>
<dbReference type="InterPro" id="IPR011990">
    <property type="entry name" value="TPR-like_helical_dom_sf"/>
</dbReference>
<comment type="caution">
    <text evidence="4">The sequence shown here is derived from an EMBL/GenBank/DDBJ whole genome shotgun (WGS) entry which is preliminary data.</text>
</comment>
<evidence type="ECO:0000313" key="5">
    <source>
        <dbReference type="Proteomes" id="UP001501758"/>
    </source>
</evidence>
<dbReference type="InterPro" id="IPR019734">
    <property type="entry name" value="TPR_rpt"/>
</dbReference>
<organism evidence="4 5">
    <name type="scientific">Aquimarina litoralis</name>
    <dbReference type="NCBI Taxonomy" id="584605"/>
    <lineage>
        <taxon>Bacteria</taxon>
        <taxon>Pseudomonadati</taxon>
        <taxon>Bacteroidota</taxon>
        <taxon>Flavobacteriia</taxon>
        <taxon>Flavobacteriales</taxon>
        <taxon>Flavobacteriaceae</taxon>
        <taxon>Aquimarina</taxon>
    </lineage>
</organism>
<evidence type="ECO:0000256" key="1">
    <source>
        <dbReference type="PROSITE-ProRule" id="PRU00339"/>
    </source>
</evidence>
<proteinExistence type="predicted"/>
<dbReference type="PANTHER" id="PTHR10098:SF108">
    <property type="entry name" value="TETRATRICOPEPTIDE REPEAT PROTEIN 28"/>
    <property type="match status" value="1"/>
</dbReference>